<reference evidence="1 2" key="1">
    <citation type="submission" date="2022-03" db="EMBL/GenBank/DDBJ databases">
        <title>Novel taxa within the pig intestine.</title>
        <authorList>
            <person name="Wylensek D."/>
            <person name="Bishof K."/>
            <person name="Afrizal A."/>
            <person name="Clavel T."/>
        </authorList>
    </citation>
    <scope>NUCLEOTIDE SEQUENCE [LARGE SCALE GENOMIC DNA]</scope>
    <source>
        <strain evidence="1 2">Cla-KB-P134</strain>
    </source>
</reference>
<keyword evidence="2" id="KW-1185">Reference proteome</keyword>
<evidence type="ECO:0000313" key="2">
    <source>
        <dbReference type="Proteomes" id="UP001285244"/>
    </source>
</evidence>
<proteinExistence type="predicted"/>
<organism evidence="1 2">
    <name type="scientific">Absicoccus intestinalis</name>
    <dbReference type="NCBI Taxonomy" id="2926319"/>
    <lineage>
        <taxon>Bacteria</taxon>
        <taxon>Bacillati</taxon>
        <taxon>Bacillota</taxon>
        <taxon>Erysipelotrichia</taxon>
        <taxon>Erysipelotrichales</taxon>
        <taxon>Erysipelotrichaceae</taxon>
        <taxon>Absicoccus</taxon>
    </lineage>
</organism>
<dbReference type="EMBL" id="JALBUS010000004">
    <property type="protein sequence ID" value="MDX8416981.1"/>
    <property type="molecule type" value="Genomic_DNA"/>
</dbReference>
<dbReference type="Proteomes" id="UP001285244">
    <property type="component" value="Unassembled WGS sequence"/>
</dbReference>
<evidence type="ECO:0000313" key="1">
    <source>
        <dbReference type="EMBL" id="MDX8416981.1"/>
    </source>
</evidence>
<protein>
    <submittedName>
        <fullName evidence="1">Uncharacterized protein</fullName>
    </submittedName>
</protein>
<dbReference type="RefSeq" id="WP_320325293.1">
    <property type="nucleotide sequence ID" value="NZ_JALBUS010000004.1"/>
</dbReference>
<gene>
    <name evidence="1" type="ORF">MOZ64_03875</name>
</gene>
<accession>A0ABU4WLP5</accession>
<sequence length="96" mass="11135">MMLNLMDLRKDIEERYGVVTHLDEYIGNDAISFQTDGYKFIVYIKPKEFYGSDVYHYSISHGKKMFGCGASVLDEQSLFQVFGKYIKSVNVQGRLF</sequence>
<comment type="caution">
    <text evidence="1">The sequence shown here is derived from an EMBL/GenBank/DDBJ whole genome shotgun (WGS) entry which is preliminary data.</text>
</comment>
<name>A0ABU4WLP5_9FIRM</name>